<evidence type="ECO:0000313" key="2">
    <source>
        <dbReference type="Proteomes" id="UP000286246"/>
    </source>
</evidence>
<reference evidence="1 2" key="1">
    <citation type="submission" date="2018-09" db="EMBL/GenBank/DDBJ databases">
        <title>Genomic Encyclopedia of Type Strains, Phase III (KMG-III): the genomes of soil and plant-associated and newly described type strains.</title>
        <authorList>
            <person name="Whitman W."/>
        </authorList>
    </citation>
    <scope>NUCLEOTIDE SEQUENCE [LARGE SCALE GENOMIC DNA]</scope>
    <source>
        <strain evidence="1 2">CECT 7938</strain>
    </source>
</reference>
<accession>A0A420AQW3</accession>
<dbReference type="AlphaFoldDB" id="A0A420AQW3"/>
<comment type="caution">
    <text evidence="1">The sequence shown here is derived from an EMBL/GenBank/DDBJ whole genome shotgun (WGS) entry which is preliminary data.</text>
</comment>
<keyword evidence="2" id="KW-1185">Reference proteome</keyword>
<proteinExistence type="predicted"/>
<gene>
    <name evidence="1" type="ORF">DFQ12_4004</name>
</gene>
<sequence length="74" mass="7669">MPLFQLSATGNPTVPADYSLNPSPSCASGTNQICSITANDDGTGKPVLTPALKDQMIVALHTRTSNPPTVSLRS</sequence>
<dbReference type="OrthoDB" id="712355at2"/>
<evidence type="ECO:0000313" key="1">
    <source>
        <dbReference type="EMBL" id="RKE46848.1"/>
    </source>
</evidence>
<protein>
    <submittedName>
        <fullName evidence="1">Uncharacterized protein</fullName>
    </submittedName>
</protein>
<dbReference type="RefSeq" id="WP_147420441.1">
    <property type="nucleotide sequence ID" value="NZ_RAPY01000004.1"/>
</dbReference>
<dbReference type="EMBL" id="RAPY01000004">
    <property type="protein sequence ID" value="RKE46848.1"/>
    <property type="molecule type" value="Genomic_DNA"/>
</dbReference>
<organism evidence="1 2">
    <name type="scientific">Sphingobacterium detergens</name>
    <dbReference type="NCBI Taxonomy" id="1145106"/>
    <lineage>
        <taxon>Bacteria</taxon>
        <taxon>Pseudomonadati</taxon>
        <taxon>Bacteroidota</taxon>
        <taxon>Sphingobacteriia</taxon>
        <taxon>Sphingobacteriales</taxon>
        <taxon>Sphingobacteriaceae</taxon>
        <taxon>Sphingobacterium</taxon>
    </lineage>
</organism>
<dbReference type="Proteomes" id="UP000286246">
    <property type="component" value="Unassembled WGS sequence"/>
</dbReference>
<name>A0A420AQW3_SPHD1</name>